<dbReference type="SMART" id="SM00219">
    <property type="entry name" value="TyrKc"/>
    <property type="match status" value="1"/>
</dbReference>
<keyword evidence="21" id="KW-0175">Coiled coil</keyword>
<sequence length="1382" mass="154572">MAQQANVGELLAMLDSPMLGVRDDVTAVFKENLNSDRGPMLVNTLVDYYLETSSQPALHILTTLQEPHDKHLLDRINEYVGKAATRLSILSLLGHVIRLQPSWKHKLSQAPLLPSLLKCLKMDTDVVVLTTGVLVLITMLPMIPQSGKQHLLDFFDIFGRLSSWCLKKPGHVAEVYLVHLHASVYALFHRLYGMYPCNFVSFLRSHYSMKENLETFEEVVKPMMEHVRIHPELVTGSKDHELDPRRWKRLETHDVVIECAKISLDPTEASYEDGYSVSHQISARFPHRSADVTTSPYADTQNSYGCATSTPYSTSRLMLLNMPGQLPQTLSSPSTRLITEPPQATLWSPSMVCGMTTPPTSPGNVPPDLSHPYSKVFGTTAGGKGTPLGTPATSPPPAPLCHSDDYVHISLPQATVTPPRKEERMDSARPCLHRQHHLLNDRGSEEPPGSKGSVTLSDLPGFLGDLASEEDSIEKDKEEAAISRELSEITTAEAEPVVPRGGFDSPFYRDSLPGSQRKTHSAASSSQGASVNPEPLHSSLDKLGPDTPKQAFTPIDLPCGSADESPAGDRECQTSLETSIFTPSPCKIPPPTRVGFGSGQPPPYDHLFEVALPKTAHHFVIRKTEELLKKAKGNTEEDGVPSTSPMEVLDRLIQQGADAHSKELNKLPLPSKSVDWTHFGGSPPSDEIRTLRDQLLLLHNQLLYERFKRQQHALRNRRLLRKVIKAAALEEHNAAMKDQLKLQEKDIQMWKVSLQKEQARYNQLQEQRDTMVTKLHSQIRQLQHDREEFYNQSQELQTKLEDCRNMIAELRIELKKANNKVCHTELLLSQVSQKKPRYEIRWKVIESVSSDGHEYIYVDPMQLPYDSTWELPRDQLVLGRTLGSGAFGQVVEATAHGLSHSQATMKVAVKMLKSTARSSEKQALMSELKIMSHLGPHLNVVNLLGACTKGGPIYIITEYCRYGDLVDYLHRNKHTFLQHHSDKRRPPSAELYSNALPVGLPLPSHVSLTGESDGGYMDMSKDESVDYVPMLDMKGDVKYADIESSNYMAPYDNYVPSAPERTCRATLINESPVLSYMDLVGFSYQVANGMEFLASKNCVHRDLAARNVLICEGKLVKICDFGLARDIMRDSNYISKGSTFLPLKWMAPESIFNSLYTTLSDVWSFGILLWEIFTLGGTPYPELPMNEQFYNAIKRGYRMAQPAHASDEIYEIMQKCWEEKFEIRPPFSQLVLLLERLLGEGYKKKYQQVDEEFLRSDHPAILRSQARLPGFHGLRSPLDTSSVLYTAVQPNEGDNDYIIPLPDPKPEVADEGPLEGSPSLASSTLNEVNTSSTISCDSPLEPQDEPEPEPQLELQVEPEPELEQLPDSGCPAPRAEAEDSFL</sequence>
<keyword evidence="7" id="KW-0677">Repeat</keyword>
<dbReference type="SUPFAM" id="SSF56112">
    <property type="entry name" value="Protein kinase-like (PK-like)"/>
    <property type="match status" value="1"/>
</dbReference>
<evidence type="ECO:0000256" key="9">
    <source>
        <dbReference type="ARBA" id="ARBA00022777"/>
    </source>
</evidence>
<evidence type="ECO:0000256" key="19">
    <source>
        <dbReference type="ARBA" id="ARBA00051243"/>
    </source>
</evidence>
<dbReference type="GO" id="GO:0004714">
    <property type="term" value="F:transmembrane receptor protein tyrosine kinase activity"/>
    <property type="evidence" value="ECO:0007669"/>
    <property type="project" value="UniProtKB-EC"/>
</dbReference>
<evidence type="ECO:0000256" key="17">
    <source>
        <dbReference type="ARBA" id="ARBA00023180"/>
    </source>
</evidence>
<keyword evidence="12" id="KW-1133">Transmembrane helix</keyword>
<evidence type="ECO:0000313" key="24">
    <source>
        <dbReference type="EMBL" id="AIZ49779.1"/>
    </source>
</evidence>
<dbReference type="GO" id="GO:0005886">
    <property type="term" value="C:plasma membrane"/>
    <property type="evidence" value="ECO:0007669"/>
    <property type="project" value="UniProtKB-SubCell"/>
</dbReference>
<dbReference type="EC" id="2.7.10.1" evidence="2"/>
<dbReference type="GO" id="GO:0005524">
    <property type="term" value="F:ATP binding"/>
    <property type="evidence" value="ECO:0007669"/>
    <property type="project" value="UniProtKB-UniRule"/>
</dbReference>
<evidence type="ECO:0000256" key="1">
    <source>
        <dbReference type="ARBA" id="ARBA00004251"/>
    </source>
</evidence>
<dbReference type="PROSITE" id="PS00109">
    <property type="entry name" value="PROTEIN_KINASE_TYR"/>
    <property type="match status" value="1"/>
</dbReference>
<feature type="coiled-coil region" evidence="21">
    <location>
        <begin position="726"/>
        <end position="820"/>
    </location>
</feature>
<feature type="region of interest" description="Disordered" evidence="22">
    <location>
        <begin position="439"/>
        <end position="571"/>
    </location>
</feature>
<feature type="compositionally biased region" description="Basic and acidic residues" evidence="22">
    <location>
        <begin position="474"/>
        <end position="487"/>
    </location>
</feature>
<dbReference type="PANTHER" id="PTHR15154">
    <property type="entry name" value="HAMARTIN"/>
    <property type="match status" value="1"/>
</dbReference>
<dbReference type="PROSITE" id="PS00240">
    <property type="entry name" value="RECEPTOR_TYR_KIN_III"/>
    <property type="match status" value="1"/>
</dbReference>
<keyword evidence="18" id="KW-0393">Immunoglobulin domain</keyword>
<evidence type="ECO:0000256" key="4">
    <source>
        <dbReference type="ARBA" id="ARBA00022553"/>
    </source>
</evidence>
<dbReference type="InterPro" id="IPR007483">
    <property type="entry name" value="Hamartin"/>
</dbReference>
<comment type="subcellular location">
    <subcellularLocation>
        <location evidence="1">Cell membrane</location>
        <topology evidence="1">Single-pass type I membrane protein</topology>
    </subcellularLocation>
</comment>
<gene>
    <name evidence="24" type="primary">TSC1-PDGFRB fusion</name>
</gene>
<comment type="catalytic activity">
    <reaction evidence="19">
        <text>L-tyrosyl-[protein] + ATP = O-phospho-L-tyrosyl-[protein] + ADP + H(+)</text>
        <dbReference type="Rhea" id="RHEA:10596"/>
        <dbReference type="Rhea" id="RHEA-COMP:10136"/>
        <dbReference type="Rhea" id="RHEA-COMP:20101"/>
        <dbReference type="ChEBI" id="CHEBI:15378"/>
        <dbReference type="ChEBI" id="CHEBI:30616"/>
        <dbReference type="ChEBI" id="CHEBI:46858"/>
        <dbReference type="ChEBI" id="CHEBI:61978"/>
        <dbReference type="ChEBI" id="CHEBI:456216"/>
        <dbReference type="EC" id="2.7.10.1"/>
    </reaction>
</comment>
<dbReference type="PeptideAtlas" id="A0A0A7KU15"/>
<evidence type="ECO:0000256" key="3">
    <source>
        <dbReference type="ARBA" id="ARBA00022475"/>
    </source>
</evidence>
<keyword evidence="3" id="KW-1003">Cell membrane</keyword>
<dbReference type="InterPro" id="IPR008266">
    <property type="entry name" value="Tyr_kinase_AS"/>
</dbReference>
<dbReference type="FunFam" id="3.30.200.20:FF:000025">
    <property type="entry name" value="Platelet-derived growth factor receptor alpha"/>
    <property type="match status" value="1"/>
</dbReference>
<accession>A0A0A7KU15</accession>
<evidence type="ECO:0000256" key="5">
    <source>
        <dbReference type="ARBA" id="ARBA00022679"/>
    </source>
</evidence>
<keyword evidence="10 20" id="KW-0067">ATP-binding</keyword>
<dbReference type="PANTHER" id="PTHR15154:SF2">
    <property type="entry name" value="HAMARTIN"/>
    <property type="match status" value="1"/>
</dbReference>
<evidence type="ECO:0000256" key="7">
    <source>
        <dbReference type="ARBA" id="ARBA00022737"/>
    </source>
</evidence>
<dbReference type="PROSITE" id="PS50011">
    <property type="entry name" value="PROTEIN_KINASE_DOM"/>
    <property type="match status" value="1"/>
</dbReference>
<keyword evidence="4" id="KW-0597">Phosphoprotein</keyword>
<protein>
    <recommendedName>
        <fullName evidence="2">receptor protein-tyrosine kinase</fullName>
        <ecNumber evidence="2">2.7.10.1</ecNumber>
    </recommendedName>
</protein>
<feature type="domain" description="Protein kinase" evidence="23">
    <location>
        <begin position="876"/>
        <end position="1238"/>
    </location>
</feature>
<dbReference type="Gene3D" id="1.10.510.10">
    <property type="entry name" value="Transferase(Phosphotransferase) domain 1"/>
    <property type="match status" value="1"/>
</dbReference>
<keyword evidence="5" id="KW-0808">Transferase</keyword>
<evidence type="ECO:0000256" key="18">
    <source>
        <dbReference type="ARBA" id="ARBA00023319"/>
    </source>
</evidence>
<dbReference type="InterPro" id="IPR017441">
    <property type="entry name" value="Protein_kinase_ATP_BS"/>
</dbReference>
<evidence type="ECO:0000256" key="21">
    <source>
        <dbReference type="SAM" id="Coils"/>
    </source>
</evidence>
<evidence type="ECO:0000256" key="6">
    <source>
        <dbReference type="ARBA" id="ARBA00022692"/>
    </source>
</evidence>
<feature type="compositionally biased region" description="Polar residues" evidence="22">
    <location>
        <begin position="1319"/>
        <end position="1336"/>
    </location>
</feature>
<evidence type="ECO:0000256" key="12">
    <source>
        <dbReference type="ARBA" id="ARBA00022989"/>
    </source>
</evidence>
<feature type="binding site" evidence="20">
    <location>
        <position position="910"/>
    </location>
    <ligand>
        <name>ATP</name>
        <dbReference type="ChEBI" id="CHEBI:30616"/>
    </ligand>
</feature>
<reference evidence="24" key="1">
    <citation type="submission" date="2014-09" db="EMBL/GenBank/DDBJ databases">
        <title>TSC1 as a noval PDGFRB fusion partner in patient with t(5;9) and imatinib-responsive myeloproliferative neoplasm with eosinophilia.</title>
        <authorList>
            <person name="Zhang Y."/>
            <person name="Qu S."/>
            <person name="Chen A."/>
            <person name="Wu J."/>
            <person name="Huang G."/>
            <person name="Wang Q."/>
            <person name="Xiao Z."/>
        </authorList>
    </citation>
    <scope>NUCLEOTIDE SEQUENCE</scope>
</reference>
<evidence type="ECO:0000256" key="11">
    <source>
        <dbReference type="ARBA" id="ARBA00022843"/>
    </source>
</evidence>
<dbReference type="PROSITE" id="PS00107">
    <property type="entry name" value="PROTEIN_KINASE_ATP"/>
    <property type="match status" value="1"/>
</dbReference>
<evidence type="ECO:0000256" key="14">
    <source>
        <dbReference type="ARBA" id="ARBA00023137"/>
    </source>
</evidence>
<evidence type="ECO:0000256" key="10">
    <source>
        <dbReference type="ARBA" id="ARBA00022840"/>
    </source>
</evidence>
<dbReference type="InterPro" id="IPR000719">
    <property type="entry name" value="Prot_kinase_dom"/>
</dbReference>
<evidence type="ECO:0000256" key="16">
    <source>
        <dbReference type="ARBA" id="ARBA00023170"/>
    </source>
</evidence>
<dbReference type="Gene3D" id="3.30.200.20">
    <property type="entry name" value="Phosphorylase Kinase, domain 1"/>
    <property type="match status" value="1"/>
</dbReference>
<evidence type="ECO:0000256" key="20">
    <source>
        <dbReference type="PROSITE-ProRule" id="PRU10141"/>
    </source>
</evidence>
<evidence type="ECO:0000256" key="13">
    <source>
        <dbReference type="ARBA" id="ARBA00023136"/>
    </source>
</evidence>
<keyword evidence="17" id="KW-0325">Glycoprotein</keyword>
<dbReference type="Pfam" id="PF07714">
    <property type="entry name" value="PK_Tyr_Ser-Thr"/>
    <property type="match status" value="1"/>
</dbReference>
<feature type="non-terminal residue" evidence="24">
    <location>
        <position position="1382"/>
    </location>
</feature>
<keyword evidence="15" id="KW-1015">Disulfide bond</keyword>
<feature type="compositionally biased region" description="Acidic residues" evidence="22">
    <location>
        <begin position="1342"/>
        <end position="1364"/>
    </location>
</feature>
<evidence type="ECO:0000259" key="23">
    <source>
        <dbReference type="PROSITE" id="PS50011"/>
    </source>
</evidence>
<keyword evidence="8 20" id="KW-0547">Nucleotide-binding</keyword>
<feature type="compositionally biased region" description="Polar residues" evidence="22">
    <location>
        <begin position="513"/>
        <end position="530"/>
    </location>
</feature>
<keyword evidence="13" id="KW-0472">Membrane</keyword>
<dbReference type="FunFam" id="1.10.510.10:FF:000140">
    <property type="entry name" value="Platelet-derived growth factor receptor beta"/>
    <property type="match status" value="1"/>
</dbReference>
<keyword evidence="9" id="KW-0418">Kinase</keyword>
<dbReference type="InterPro" id="IPR001245">
    <property type="entry name" value="Ser-Thr/Tyr_kinase_cat_dom"/>
</dbReference>
<keyword evidence="11" id="KW-0832">Ubl conjugation</keyword>
<feature type="region of interest" description="Disordered" evidence="22">
    <location>
        <begin position="1295"/>
        <end position="1382"/>
    </location>
</feature>
<proteinExistence type="evidence at transcript level"/>
<evidence type="ECO:0000256" key="8">
    <source>
        <dbReference type="ARBA" id="ARBA00022741"/>
    </source>
</evidence>
<keyword evidence="16" id="KW-0675">Receptor</keyword>
<dbReference type="InterPro" id="IPR011009">
    <property type="entry name" value="Kinase-like_dom_sf"/>
</dbReference>
<evidence type="ECO:0000256" key="15">
    <source>
        <dbReference type="ARBA" id="ARBA00023157"/>
    </source>
</evidence>
<dbReference type="Pfam" id="PF04388">
    <property type="entry name" value="Hamartin"/>
    <property type="match status" value="1"/>
</dbReference>
<dbReference type="InterPro" id="IPR001824">
    <property type="entry name" value="Tyr_kinase_rcpt_3_CS"/>
</dbReference>
<organism evidence="24">
    <name type="scientific">Homo sapiens</name>
    <name type="common">Human</name>
    <dbReference type="NCBI Taxonomy" id="9606"/>
    <lineage>
        <taxon>Eukaryota</taxon>
        <taxon>Metazoa</taxon>
        <taxon>Chordata</taxon>
        <taxon>Craniata</taxon>
        <taxon>Vertebrata</taxon>
        <taxon>Euteleostomi</taxon>
        <taxon>Mammalia</taxon>
        <taxon>Eutheria</taxon>
        <taxon>Euarchontoglires</taxon>
        <taxon>Primates</taxon>
        <taxon>Haplorrhini</taxon>
        <taxon>Catarrhini</taxon>
        <taxon>Hominidae</taxon>
        <taxon>Homo</taxon>
    </lineage>
</organism>
<dbReference type="EMBL" id="KM516092">
    <property type="protein sequence ID" value="AIZ49779.1"/>
    <property type="molecule type" value="mRNA"/>
</dbReference>
<evidence type="ECO:0000256" key="2">
    <source>
        <dbReference type="ARBA" id="ARBA00011902"/>
    </source>
</evidence>
<keyword evidence="14" id="KW-0829">Tyrosine-protein kinase</keyword>
<dbReference type="GO" id="GO:0007169">
    <property type="term" value="P:cell surface receptor protein tyrosine kinase signaling pathway"/>
    <property type="evidence" value="ECO:0007669"/>
    <property type="project" value="InterPro"/>
</dbReference>
<keyword evidence="6" id="KW-0812">Transmembrane</keyword>
<dbReference type="InterPro" id="IPR020635">
    <property type="entry name" value="Tyr_kinase_cat_dom"/>
</dbReference>
<name>A0A0A7KU15_HUMAN</name>
<evidence type="ECO:0000256" key="22">
    <source>
        <dbReference type="SAM" id="MobiDB-lite"/>
    </source>
</evidence>